<comment type="caution">
    <text evidence="1">The sequence shown here is derived from an EMBL/GenBank/DDBJ whole genome shotgun (WGS) entry which is preliminary data.</text>
</comment>
<dbReference type="EMBL" id="PRDK01000010">
    <property type="protein sequence ID" value="MBE8715538.1"/>
    <property type="molecule type" value="Genomic_DNA"/>
</dbReference>
<name>A0A928UYU1_9SPHI</name>
<accession>A0A928UYU1</accession>
<dbReference type="Proteomes" id="UP000616201">
    <property type="component" value="Unassembled WGS sequence"/>
</dbReference>
<gene>
    <name evidence="1" type="ORF">C4F49_17840</name>
</gene>
<organism evidence="1 2">
    <name type="scientific">Sphingobacterium hungaricum</name>
    <dbReference type="NCBI Taxonomy" id="2082723"/>
    <lineage>
        <taxon>Bacteria</taxon>
        <taxon>Pseudomonadati</taxon>
        <taxon>Bacteroidota</taxon>
        <taxon>Sphingobacteriia</taxon>
        <taxon>Sphingobacteriales</taxon>
        <taxon>Sphingobacteriaceae</taxon>
        <taxon>Sphingobacterium</taxon>
    </lineage>
</organism>
<protein>
    <submittedName>
        <fullName evidence="1">Uncharacterized protein</fullName>
    </submittedName>
</protein>
<keyword evidence="2" id="KW-1185">Reference proteome</keyword>
<reference evidence="1" key="1">
    <citation type="submission" date="2018-02" db="EMBL/GenBank/DDBJ databases">
        <authorList>
            <person name="Vasarhelyi B.M."/>
            <person name="Deshmukh S."/>
            <person name="Balint B."/>
            <person name="Kukolya J."/>
        </authorList>
    </citation>
    <scope>NUCLEOTIDE SEQUENCE</scope>
    <source>
        <strain evidence="1">KB22</strain>
    </source>
</reference>
<evidence type="ECO:0000313" key="2">
    <source>
        <dbReference type="Proteomes" id="UP000616201"/>
    </source>
</evidence>
<sequence>MKFPKISAKYRKQCYEVSKVISLKCCQQKKQMDFESKKGQIARFLHDLDEFSIIAGIMKING</sequence>
<evidence type="ECO:0000313" key="1">
    <source>
        <dbReference type="EMBL" id="MBE8715538.1"/>
    </source>
</evidence>
<proteinExistence type="predicted"/>
<dbReference type="AlphaFoldDB" id="A0A928UYU1"/>